<dbReference type="AlphaFoldDB" id="A4VD40"/>
<proteinExistence type="predicted"/>
<feature type="region of interest" description="Disordered" evidence="1">
    <location>
        <begin position="944"/>
        <end position="992"/>
    </location>
</feature>
<evidence type="ECO:0000313" key="2">
    <source>
        <dbReference type="EMBL" id="EDK31446.1"/>
    </source>
</evidence>
<dbReference type="RefSeq" id="XP_001470969.1">
    <property type="nucleotide sequence ID" value="XM_001470919.2"/>
</dbReference>
<keyword evidence="3" id="KW-1185">Reference proteome</keyword>
<evidence type="ECO:0000256" key="1">
    <source>
        <dbReference type="SAM" id="MobiDB-lite"/>
    </source>
</evidence>
<dbReference type="InterPro" id="IPR016024">
    <property type="entry name" value="ARM-type_fold"/>
</dbReference>
<dbReference type="STRING" id="312017.A4VD40"/>
<organism evidence="2 3">
    <name type="scientific">Tetrahymena thermophila (strain SB210)</name>
    <dbReference type="NCBI Taxonomy" id="312017"/>
    <lineage>
        <taxon>Eukaryota</taxon>
        <taxon>Sar</taxon>
        <taxon>Alveolata</taxon>
        <taxon>Ciliophora</taxon>
        <taxon>Intramacronucleata</taxon>
        <taxon>Oligohymenophorea</taxon>
        <taxon>Hymenostomatida</taxon>
        <taxon>Tetrahymenina</taxon>
        <taxon>Tetrahymenidae</taxon>
        <taxon>Tetrahymena</taxon>
    </lineage>
</organism>
<reference evidence="3" key="1">
    <citation type="journal article" date="2006" name="PLoS Biol.">
        <title>Macronuclear genome sequence of the ciliate Tetrahymena thermophila, a model eukaryote.</title>
        <authorList>
            <person name="Eisen J.A."/>
            <person name="Coyne R.S."/>
            <person name="Wu M."/>
            <person name="Wu D."/>
            <person name="Thiagarajan M."/>
            <person name="Wortman J.R."/>
            <person name="Badger J.H."/>
            <person name="Ren Q."/>
            <person name="Amedeo P."/>
            <person name="Jones K.M."/>
            <person name="Tallon L.J."/>
            <person name="Delcher A.L."/>
            <person name="Salzberg S.L."/>
            <person name="Silva J.C."/>
            <person name="Haas B.J."/>
            <person name="Majoros W.H."/>
            <person name="Farzad M."/>
            <person name="Carlton J.M."/>
            <person name="Smith R.K. Jr."/>
            <person name="Garg J."/>
            <person name="Pearlman R.E."/>
            <person name="Karrer K.M."/>
            <person name="Sun L."/>
            <person name="Manning G."/>
            <person name="Elde N.C."/>
            <person name="Turkewitz A.P."/>
            <person name="Asai D.J."/>
            <person name="Wilkes D.E."/>
            <person name="Wang Y."/>
            <person name="Cai H."/>
            <person name="Collins K."/>
            <person name="Stewart B.A."/>
            <person name="Lee S.R."/>
            <person name="Wilamowska K."/>
            <person name="Weinberg Z."/>
            <person name="Ruzzo W.L."/>
            <person name="Wloga D."/>
            <person name="Gaertig J."/>
            <person name="Frankel J."/>
            <person name="Tsao C.-C."/>
            <person name="Gorovsky M.A."/>
            <person name="Keeling P.J."/>
            <person name="Waller R.F."/>
            <person name="Patron N.J."/>
            <person name="Cherry J.M."/>
            <person name="Stover N.A."/>
            <person name="Krieger C.J."/>
            <person name="del Toro C."/>
            <person name="Ryder H.F."/>
            <person name="Williamson S.C."/>
            <person name="Barbeau R.A."/>
            <person name="Hamilton E.P."/>
            <person name="Orias E."/>
        </authorList>
    </citation>
    <scope>NUCLEOTIDE SEQUENCE [LARGE SCALE GENOMIC DNA]</scope>
    <source>
        <strain evidence="3">SB210</strain>
    </source>
</reference>
<dbReference type="OMA" id="KQDINEH"/>
<dbReference type="InParanoid" id="A4VD40"/>
<dbReference type="OrthoDB" id="311990at2759"/>
<dbReference type="GO" id="GO:0005829">
    <property type="term" value="C:cytosol"/>
    <property type="evidence" value="ECO:0007669"/>
    <property type="project" value="TreeGrafter"/>
</dbReference>
<dbReference type="SUPFAM" id="SSF48371">
    <property type="entry name" value="ARM repeat"/>
    <property type="match status" value="1"/>
</dbReference>
<dbReference type="eggNOG" id="ENOG502QZID">
    <property type="taxonomic scope" value="Eukaryota"/>
</dbReference>
<feature type="compositionally biased region" description="Acidic residues" evidence="1">
    <location>
        <begin position="956"/>
        <end position="986"/>
    </location>
</feature>
<name>A4VD40_TETTS</name>
<dbReference type="GeneID" id="7826640"/>
<protein>
    <submittedName>
        <fullName evidence="2">Uncharacterized protein</fullName>
    </submittedName>
</protein>
<gene>
    <name evidence="2" type="ORF">TTHERM_00579319</name>
</gene>
<dbReference type="GO" id="GO:0005635">
    <property type="term" value="C:nuclear envelope"/>
    <property type="evidence" value="ECO:0007669"/>
    <property type="project" value="TreeGrafter"/>
</dbReference>
<dbReference type="KEGG" id="tet:TTHERM_00579319"/>
<dbReference type="PANTHER" id="PTHR10997">
    <property type="entry name" value="IMPORTIN-7, 8, 11"/>
    <property type="match status" value="1"/>
</dbReference>
<dbReference type="EMBL" id="GG662527">
    <property type="protein sequence ID" value="EDK31446.1"/>
    <property type="molecule type" value="Genomic_DNA"/>
</dbReference>
<sequence length="1086" mass="125710">MAEFQQETEQLKQLLQATYQGTSTEQVKHAEKELQNVSHHQDFLKYLVYIMKDTANPLLMQKSASNYVHVYVRNIYSKTSQSGQIQQIQEITEQIILAMRDSNISIDCKHNISKGLSIILSLDRHNETKLKLFQLAQTWILQDDITQLASTLIILQTVIISTQQKEFLAHFFNLLNMPFCQVGSNYLTEITSSLQLLEKSQNEQETTQIFQKTVEGIKVLNLWAIVLKDLIIQVMESKNRKLISFVLENEILANLICHGICVTLNTPLQIKDCLICTSGQSDFDDAANTLKSHLIKAYTRINRQMFAERSKFDIFKTQFFKLLQQSLPIILKGLMLFCQQTPDFQDKLENKSLSSIVIECLKFSHICAEQSEFYKIFQDCSRVLLLEVIFPLMRSSQSEQESLENNPEEFVRLALDTCDRQISYSYKCAAAKLLETVCDYIDGFETIVSLLLIQIVGFSIKFENITDVDANYPNLIPFKETVFMSKTERHIRIETCFVALSVLSYLTPKRPDIVGQIELLLKEHAQFLFNHNIHRLIKVRVCLMLGYYTDSVFQNEKENYKSLIQFLLSCLTLKEQEDQGIVYQAIDSLQNIYDDDNQVNLVSENINEVLHVILPLITTTEFHQFMDIVFHIFRYHSKNIAPQNIINCVGYLVKRIIDEVKLIDDKLRNDQIYINKCWNIIRDMSDNKFIVPQYINSILEQLRPLLQCVQYPEKIEFDEDIILLVGSFIYHQKAVNPICSDLITCFPLILKKQQGVFAQLFKTLNNVIIYGQEFLIQNASHLQLIIKMAYDTMFSDSSKSTDSDKAEGAAIMQLIVQSLGNNLTDEMWKIIFNAAIQRFQSQTKLRHSFAYGRTAGIFLSGFNSNIQKSTQILTEMGLLEQVIILCVSKLEMYKRNYDIKLFIMSMSKVIVQVSLDANKVLQIFDCLISLMMKQKELEQKLEKKRKLKDDDNNNNSDDEGDDDDYDDDDDDDEDDDEEVDGDEDNDLNVNHYDKEYDCSVNADKLMLKEMVSPINDVDEFAIFKQSYSTMKSQNFTALQQLVYGLNQEKQKYLAQLLSVQRVNVGSEQVIRVIRQIKRKNQQQPPQ</sequence>
<accession>A4VD40</accession>
<dbReference type="Proteomes" id="UP000009168">
    <property type="component" value="Unassembled WGS sequence"/>
</dbReference>
<dbReference type="HOGENOM" id="CLU_271116_0_0_1"/>
<dbReference type="PANTHER" id="PTHR10997:SF9">
    <property type="entry name" value="IMPORTIN-9"/>
    <property type="match status" value="1"/>
</dbReference>
<dbReference type="Gene3D" id="1.25.10.10">
    <property type="entry name" value="Leucine-rich Repeat Variant"/>
    <property type="match status" value="1"/>
</dbReference>
<dbReference type="InterPro" id="IPR011989">
    <property type="entry name" value="ARM-like"/>
</dbReference>
<evidence type="ECO:0000313" key="3">
    <source>
        <dbReference type="Proteomes" id="UP000009168"/>
    </source>
</evidence>
<dbReference type="GO" id="GO:0006606">
    <property type="term" value="P:protein import into nucleus"/>
    <property type="evidence" value="ECO:0007669"/>
    <property type="project" value="TreeGrafter"/>
</dbReference>